<feature type="compositionally biased region" description="Basic residues" evidence="1">
    <location>
        <begin position="1"/>
        <end position="13"/>
    </location>
</feature>
<keyword evidence="3" id="KW-1185">Reference proteome</keyword>
<organism evidence="2 3">
    <name type="scientific">Heterodera schachtii</name>
    <name type="common">Sugarbeet cyst nematode worm</name>
    <name type="synonym">Tylenchus schachtii</name>
    <dbReference type="NCBI Taxonomy" id="97005"/>
    <lineage>
        <taxon>Eukaryota</taxon>
        <taxon>Metazoa</taxon>
        <taxon>Ecdysozoa</taxon>
        <taxon>Nematoda</taxon>
        <taxon>Chromadorea</taxon>
        <taxon>Rhabditida</taxon>
        <taxon>Tylenchina</taxon>
        <taxon>Tylenchomorpha</taxon>
        <taxon>Tylenchoidea</taxon>
        <taxon>Heteroderidae</taxon>
        <taxon>Heteroderinae</taxon>
        <taxon>Heterodera</taxon>
    </lineage>
</organism>
<protein>
    <submittedName>
        <fullName evidence="2">Uncharacterized protein</fullName>
    </submittedName>
</protein>
<name>A0ABD2KAS2_HETSC</name>
<dbReference type="AlphaFoldDB" id="A0ABD2KAS2"/>
<dbReference type="PANTHER" id="PTHR34401:SF6">
    <property type="entry name" value="DUF19 DOMAIN-CONTAINING PROTEIN"/>
    <property type="match status" value="1"/>
</dbReference>
<dbReference type="PANTHER" id="PTHR34401">
    <property type="entry name" value="PROTEIN CBG12388-RELATED"/>
    <property type="match status" value="1"/>
</dbReference>
<dbReference type="Proteomes" id="UP001620645">
    <property type="component" value="Unassembled WGS sequence"/>
</dbReference>
<evidence type="ECO:0000256" key="1">
    <source>
        <dbReference type="SAM" id="MobiDB-lite"/>
    </source>
</evidence>
<feature type="compositionally biased region" description="Gly residues" evidence="1">
    <location>
        <begin position="14"/>
        <end position="57"/>
    </location>
</feature>
<gene>
    <name evidence="2" type="ORF">niasHS_001953</name>
</gene>
<sequence>MSQQTQRRRRRRGGGAQQGGGAVQQGGGAVQQGGGAVQQGGGAVQQGGGAVQQGGGQQQQQGQPPRRRPRNLPQPQQQQNKQAVLQTLLCTCVQAAKCADDGFKQVENGCKLECAHWLDAYAPTPAEGKQRDAHPMTNCFGRNVKMEAMPMNECMQRVDNYCTSSATARISVLEPDYAGWMEPAIASNDTAFEQRQKSAFLRKTSAAFFAFRNFQKCLNNCAKKRSIQCFGAEGCAISLPSDRALAKLFYNQCTQQQNVPKNARDACYCMSTKHRVRDLVAVCPLFINRQLMQMS</sequence>
<evidence type="ECO:0000313" key="2">
    <source>
        <dbReference type="EMBL" id="KAL3100027.1"/>
    </source>
</evidence>
<proteinExistence type="predicted"/>
<dbReference type="EMBL" id="JBICCN010000037">
    <property type="protein sequence ID" value="KAL3100027.1"/>
    <property type="molecule type" value="Genomic_DNA"/>
</dbReference>
<feature type="region of interest" description="Disordered" evidence="1">
    <location>
        <begin position="1"/>
        <end position="80"/>
    </location>
</feature>
<evidence type="ECO:0000313" key="3">
    <source>
        <dbReference type="Proteomes" id="UP001620645"/>
    </source>
</evidence>
<accession>A0ABD2KAS2</accession>
<comment type="caution">
    <text evidence="2">The sequence shown here is derived from an EMBL/GenBank/DDBJ whole genome shotgun (WGS) entry which is preliminary data.</text>
</comment>
<reference evidence="2 3" key="1">
    <citation type="submission" date="2024-10" db="EMBL/GenBank/DDBJ databases">
        <authorList>
            <person name="Kim D."/>
        </authorList>
    </citation>
    <scope>NUCLEOTIDE SEQUENCE [LARGE SCALE GENOMIC DNA]</scope>
    <source>
        <strain evidence="2">Taebaek</strain>
    </source>
</reference>